<dbReference type="EMBL" id="JAALHA020000001">
    <property type="protein sequence ID" value="MDR9893644.1"/>
    <property type="molecule type" value="Genomic_DNA"/>
</dbReference>
<dbReference type="Gene3D" id="1.10.1220.10">
    <property type="entry name" value="Met repressor-like"/>
    <property type="match status" value="1"/>
</dbReference>
<sequence length="77" mass="8739">MIHWSVTVSDETNKALRQFLAEHGDNDLSKFIEKAVQEKIFRATVQEVHERNLAFDSEEIDSAIDEAVSAVRAAHRS</sequence>
<dbReference type="GO" id="GO:0006355">
    <property type="term" value="P:regulation of DNA-templated transcription"/>
    <property type="evidence" value="ECO:0007669"/>
    <property type="project" value="InterPro"/>
</dbReference>
<dbReference type="InterPro" id="IPR013321">
    <property type="entry name" value="Arc_rbn_hlx_hlx"/>
</dbReference>
<evidence type="ECO:0000313" key="3">
    <source>
        <dbReference type="Proteomes" id="UP000667802"/>
    </source>
</evidence>
<protein>
    <submittedName>
        <fullName evidence="2">Ribbon-helix-helix domain-containing protein</fullName>
    </submittedName>
</protein>
<dbReference type="Proteomes" id="UP000667802">
    <property type="component" value="Unassembled WGS sequence"/>
</dbReference>
<feature type="domain" description="XACb0070 ribbon-helix-helix" evidence="1">
    <location>
        <begin position="2"/>
        <end position="72"/>
    </location>
</feature>
<accession>A0AAP5M8U7</accession>
<keyword evidence="3" id="KW-1185">Reference proteome</keyword>
<dbReference type="Pfam" id="PF16762">
    <property type="entry name" value="RHH_6"/>
    <property type="match status" value="1"/>
</dbReference>
<organism evidence="2 3">
    <name type="scientific">Aetokthonos hydrillicola Thurmond2011</name>
    <dbReference type="NCBI Taxonomy" id="2712845"/>
    <lineage>
        <taxon>Bacteria</taxon>
        <taxon>Bacillati</taxon>
        <taxon>Cyanobacteriota</taxon>
        <taxon>Cyanophyceae</taxon>
        <taxon>Nostocales</taxon>
        <taxon>Hapalosiphonaceae</taxon>
        <taxon>Aetokthonos</taxon>
    </lineage>
</organism>
<reference evidence="3" key="1">
    <citation type="journal article" date="2021" name="Science">
        <title>Hunting the eagle killer: A cyanobacterial neurotoxin causes vacuolar myelinopathy.</title>
        <authorList>
            <person name="Breinlinger S."/>
            <person name="Phillips T.J."/>
            <person name="Haram B.N."/>
            <person name="Mares J."/>
            <person name="Martinez Yerena J.A."/>
            <person name="Hrouzek P."/>
            <person name="Sobotka R."/>
            <person name="Henderson W.M."/>
            <person name="Schmieder P."/>
            <person name="Williams S.M."/>
            <person name="Lauderdale J.D."/>
            <person name="Wilde H.D."/>
            <person name="Gerrin W."/>
            <person name="Kust A."/>
            <person name="Washington J.W."/>
            <person name="Wagner C."/>
            <person name="Geier B."/>
            <person name="Liebeke M."/>
            <person name="Enke H."/>
            <person name="Niedermeyer T.H.J."/>
            <person name="Wilde S.B."/>
        </authorList>
    </citation>
    <scope>NUCLEOTIDE SEQUENCE [LARGE SCALE GENOMIC DNA]</scope>
    <source>
        <strain evidence="3">Thurmond2011</strain>
    </source>
</reference>
<dbReference type="InterPro" id="IPR031914">
    <property type="entry name" value="XACb0070_RHH_dom"/>
</dbReference>
<dbReference type="RefSeq" id="WP_208339829.1">
    <property type="nucleotide sequence ID" value="NZ_CAWQFN010000570.1"/>
</dbReference>
<proteinExistence type="predicted"/>
<evidence type="ECO:0000259" key="1">
    <source>
        <dbReference type="Pfam" id="PF16762"/>
    </source>
</evidence>
<name>A0AAP5M8U7_9CYAN</name>
<comment type="caution">
    <text evidence="2">The sequence shown here is derived from an EMBL/GenBank/DDBJ whole genome shotgun (WGS) entry which is preliminary data.</text>
</comment>
<dbReference type="AlphaFoldDB" id="A0AAP5M8U7"/>
<gene>
    <name evidence="2" type="ORF">G7B40_003480</name>
</gene>
<evidence type="ECO:0000313" key="2">
    <source>
        <dbReference type="EMBL" id="MDR9893644.1"/>
    </source>
</evidence>